<evidence type="ECO:0000256" key="1">
    <source>
        <dbReference type="ARBA" id="ARBA00022729"/>
    </source>
</evidence>
<dbReference type="PANTHER" id="PTHR11481:SF64">
    <property type="entry name" value="FC RECEPTOR-LIKE PROTEIN 4"/>
    <property type="match status" value="1"/>
</dbReference>
<evidence type="ECO:0000313" key="6">
    <source>
        <dbReference type="Proteomes" id="UP000265000"/>
    </source>
</evidence>
<keyword evidence="2" id="KW-1015">Disulfide bond</keyword>
<feature type="chain" id="PRO_5018615668" description="Ig-like domain-containing protein" evidence="3">
    <location>
        <begin position="24"/>
        <end position="215"/>
    </location>
</feature>
<evidence type="ECO:0000256" key="3">
    <source>
        <dbReference type="SAM" id="SignalP"/>
    </source>
</evidence>
<dbReference type="PANTHER" id="PTHR11481">
    <property type="entry name" value="IMMUNOGLOBULIN FC RECEPTOR"/>
    <property type="match status" value="1"/>
</dbReference>
<dbReference type="PROSITE" id="PS50835">
    <property type="entry name" value="IG_LIKE"/>
    <property type="match status" value="1"/>
</dbReference>
<dbReference type="GeneTree" id="ENSGT00940000163711"/>
<name>A0A3Q2NW79_FUNHE</name>
<dbReference type="SMART" id="SM00409">
    <property type="entry name" value="IG"/>
    <property type="match status" value="2"/>
</dbReference>
<dbReference type="Ensembl" id="ENSFHET00000010613.1">
    <property type="protein sequence ID" value="ENSFHEP00000003400.1"/>
    <property type="gene ID" value="ENSFHEG00000004271.1"/>
</dbReference>
<feature type="signal peptide" evidence="3">
    <location>
        <begin position="1"/>
        <end position="23"/>
    </location>
</feature>
<evidence type="ECO:0000256" key="2">
    <source>
        <dbReference type="ARBA" id="ARBA00023157"/>
    </source>
</evidence>
<dbReference type="InterPro" id="IPR050488">
    <property type="entry name" value="Ig_Fc_receptor"/>
</dbReference>
<keyword evidence="6" id="KW-1185">Reference proteome</keyword>
<sequence length="215" mass="23440">ASIFFPLKFLASLLPFNCPLLLSACLQVSPDRSQFFRYDSVSLTCEDRLNATGWKVRRRTLSRGVTSCSPGWGATSSGSTCIIGNTYPKDSGVYWCESEGGERSNEVNITITVILESPAMPVSEGAAVVLHCKAQTNRSQHKYNFFKDGRIIRSNCSGEMTILRASRSDEGLYTCSASGLGESEGSWLTVLGDGNDQQIHVHMIGVIGVHKCTKM</sequence>
<dbReference type="InterPro" id="IPR003599">
    <property type="entry name" value="Ig_sub"/>
</dbReference>
<dbReference type="GO" id="GO:0006955">
    <property type="term" value="P:immune response"/>
    <property type="evidence" value="ECO:0007669"/>
    <property type="project" value="TreeGrafter"/>
</dbReference>
<feature type="domain" description="Ig-like" evidence="4">
    <location>
        <begin position="109"/>
        <end position="178"/>
    </location>
</feature>
<dbReference type="AlphaFoldDB" id="A0A3Q2NW79"/>
<accession>A0A3Q2NW79</accession>
<evidence type="ECO:0000259" key="4">
    <source>
        <dbReference type="PROSITE" id="PS50835"/>
    </source>
</evidence>
<proteinExistence type="predicted"/>
<dbReference type="Proteomes" id="UP000265000">
    <property type="component" value="Unplaced"/>
</dbReference>
<evidence type="ECO:0000313" key="5">
    <source>
        <dbReference type="Ensembl" id="ENSFHEP00000003400.1"/>
    </source>
</evidence>
<reference evidence="5" key="2">
    <citation type="submission" date="2025-09" db="UniProtKB">
        <authorList>
            <consortium name="Ensembl"/>
        </authorList>
    </citation>
    <scope>IDENTIFICATION</scope>
</reference>
<protein>
    <recommendedName>
        <fullName evidence="4">Ig-like domain-containing protein</fullName>
    </recommendedName>
</protein>
<dbReference type="InterPro" id="IPR036179">
    <property type="entry name" value="Ig-like_dom_sf"/>
</dbReference>
<dbReference type="GO" id="GO:0004888">
    <property type="term" value="F:transmembrane signaling receptor activity"/>
    <property type="evidence" value="ECO:0007669"/>
    <property type="project" value="TreeGrafter"/>
</dbReference>
<dbReference type="InterPro" id="IPR013783">
    <property type="entry name" value="Ig-like_fold"/>
</dbReference>
<dbReference type="InterPro" id="IPR007110">
    <property type="entry name" value="Ig-like_dom"/>
</dbReference>
<keyword evidence="1 3" id="KW-0732">Signal</keyword>
<dbReference type="GO" id="GO:0007166">
    <property type="term" value="P:cell surface receptor signaling pathway"/>
    <property type="evidence" value="ECO:0007669"/>
    <property type="project" value="TreeGrafter"/>
</dbReference>
<dbReference type="SUPFAM" id="SSF48726">
    <property type="entry name" value="Immunoglobulin"/>
    <property type="match status" value="2"/>
</dbReference>
<reference evidence="5" key="1">
    <citation type="submission" date="2025-08" db="UniProtKB">
        <authorList>
            <consortium name="Ensembl"/>
        </authorList>
    </citation>
    <scope>IDENTIFICATION</scope>
</reference>
<dbReference type="Pfam" id="PF13895">
    <property type="entry name" value="Ig_2"/>
    <property type="match status" value="1"/>
</dbReference>
<dbReference type="Gene3D" id="2.60.40.10">
    <property type="entry name" value="Immunoglobulins"/>
    <property type="match status" value="2"/>
</dbReference>
<organism evidence="5 6">
    <name type="scientific">Fundulus heteroclitus</name>
    <name type="common">Killifish</name>
    <name type="synonym">Mummichog</name>
    <dbReference type="NCBI Taxonomy" id="8078"/>
    <lineage>
        <taxon>Eukaryota</taxon>
        <taxon>Metazoa</taxon>
        <taxon>Chordata</taxon>
        <taxon>Craniata</taxon>
        <taxon>Vertebrata</taxon>
        <taxon>Euteleostomi</taxon>
        <taxon>Actinopterygii</taxon>
        <taxon>Neopterygii</taxon>
        <taxon>Teleostei</taxon>
        <taxon>Neoteleostei</taxon>
        <taxon>Acanthomorphata</taxon>
        <taxon>Ovalentaria</taxon>
        <taxon>Atherinomorphae</taxon>
        <taxon>Cyprinodontiformes</taxon>
        <taxon>Fundulidae</taxon>
        <taxon>Fundulus</taxon>
    </lineage>
</organism>
<dbReference type="GO" id="GO:0009897">
    <property type="term" value="C:external side of plasma membrane"/>
    <property type="evidence" value="ECO:0007669"/>
    <property type="project" value="TreeGrafter"/>
</dbReference>